<dbReference type="GO" id="GO:0009432">
    <property type="term" value="P:SOS response"/>
    <property type="evidence" value="ECO:0007669"/>
    <property type="project" value="TreeGrafter"/>
</dbReference>
<evidence type="ECO:0000256" key="1">
    <source>
        <dbReference type="PROSITE-ProRule" id="PRU00409"/>
    </source>
</evidence>
<evidence type="ECO:0000313" key="3">
    <source>
        <dbReference type="EMBL" id="OGM04554.1"/>
    </source>
</evidence>
<gene>
    <name evidence="3" type="ORF">A2112_00785</name>
</gene>
<dbReference type="GO" id="GO:0018169">
    <property type="term" value="F:ribosomal S6-glutamic acid ligase activity"/>
    <property type="evidence" value="ECO:0007669"/>
    <property type="project" value="TreeGrafter"/>
</dbReference>
<dbReference type="Proteomes" id="UP000177091">
    <property type="component" value="Unassembled WGS sequence"/>
</dbReference>
<reference evidence="3 4" key="1">
    <citation type="journal article" date="2016" name="Nat. Commun.">
        <title>Thousands of microbial genomes shed light on interconnected biogeochemical processes in an aquifer system.</title>
        <authorList>
            <person name="Anantharaman K."/>
            <person name="Brown C.T."/>
            <person name="Hug L.A."/>
            <person name="Sharon I."/>
            <person name="Castelle C.J."/>
            <person name="Probst A.J."/>
            <person name="Thomas B.C."/>
            <person name="Singh A."/>
            <person name="Wilkins M.J."/>
            <person name="Karaoz U."/>
            <person name="Brodie E.L."/>
            <person name="Williams K.H."/>
            <person name="Hubbard S.S."/>
            <person name="Banfield J.F."/>
        </authorList>
    </citation>
    <scope>NUCLEOTIDE SEQUENCE [LARGE SCALE GENOMIC DNA]</scope>
</reference>
<dbReference type="Gene3D" id="3.30.470.20">
    <property type="entry name" value="ATP-grasp fold, B domain"/>
    <property type="match status" value="1"/>
</dbReference>
<name>A0A1F7WNX5_9BACT</name>
<evidence type="ECO:0000259" key="2">
    <source>
        <dbReference type="PROSITE" id="PS50975"/>
    </source>
</evidence>
<evidence type="ECO:0000313" key="4">
    <source>
        <dbReference type="Proteomes" id="UP000177091"/>
    </source>
</evidence>
<protein>
    <recommendedName>
        <fullName evidence="2">ATP-grasp domain-containing protein</fullName>
    </recommendedName>
</protein>
<keyword evidence="1" id="KW-0547">Nucleotide-binding</keyword>
<dbReference type="Gene3D" id="3.30.1490.20">
    <property type="entry name" value="ATP-grasp fold, A domain"/>
    <property type="match status" value="1"/>
</dbReference>
<organism evidence="3 4">
    <name type="scientific">Candidatus Woesebacteria bacterium GWA1_42_12</name>
    <dbReference type="NCBI Taxonomy" id="1802472"/>
    <lineage>
        <taxon>Bacteria</taxon>
        <taxon>Candidatus Woeseibacteriota</taxon>
    </lineage>
</organism>
<comment type="caution">
    <text evidence="3">The sequence shown here is derived from an EMBL/GenBank/DDBJ whole genome shotgun (WGS) entry which is preliminary data.</text>
</comment>
<dbReference type="GO" id="GO:0005524">
    <property type="term" value="F:ATP binding"/>
    <property type="evidence" value="ECO:0007669"/>
    <property type="project" value="UniProtKB-UniRule"/>
</dbReference>
<dbReference type="PANTHER" id="PTHR21621:SF0">
    <property type="entry name" value="BETA-CITRYLGLUTAMATE SYNTHASE B-RELATED"/>
    <property type="match status" value="1"/>
</dbReference>
<accession>A0A1F7WNX5</accession>
<dbReference type="AlphaFoldDB" id="A0A1F7WNX5"/>
<dbReference type="SUPFAM" id="SSF56059">
    <property type="entry name" value="Glutathione synthetase ATP-binding domain-like"/>
    <property type="match status" value="1"/>
</dbReference>
<sequence>MKKILILVDKVGPKKELFAELIAKRLSSKNIQIVLGRFSDLYFELDPDSIAVNIEDMPMAGFDLVYFRRAGDKFSGIAATLALCLEELGIKYIDSTWGNIGPLGSKFTSLVRLARAHLPIFTTIYFWPTHIEKYQNSLIRKFGLPLIAKELSTQRGKGVILIRTKEDFKKLPLTDSQGRNNQYLFQKFINIKDEYRVLVLGNKARVWERKVITIKGEFRHNIALGAGEEFLPIAKIPERISDVVVKAAEVLNLQTAGVDVATQKKTNNIFLVEVNRGPGITYDTSLSPEIDEIAKFLGEEIDK</sequence>
<dbReference type="InterPro" id="IPR011761">
    <property type="entry name" value="ATP-grasp"/>
</dbReference>
<dbReference type="InterPro" id="IPR013651">
    <property type="entry name" value="ATP-grasp_RimK-type"/>
</dbReference>
<dbReference type="GO" id="GO:0046872">
    <property type="term" value="F:metal ion binding"/>
    <property type="evidence" value="ECO:0007669"/>
    <property type="project" value="InterPro"/>
</dbReference>
<dbReference type="Pfam" id="PF08443">
    <property type="entry name" value="RimK"/>
    <property type="match status" value="1"/>
</dbReference>
<dbReference type="GO" id="GO:0005737">
    <property type="term" value="C:cytoplasm"/>
    <property type="evidence" value="ECO:0007669"/>
    <property type="project" value="TreeGrafter"/>
</dbReference>
<dbReference type="PANTHER" id="PTHR21621">
    <property type="entry name" value="RIBOSOMAL PROTEIN S6 MODIFICATION PROTEIN"/>
    <property type="match status" value="1"/>
</dbReference>
<proteinExistence type="predicted"/>
<dbReference type="PROSITE" id="PS50975">
    <property type="entry name" value="ATP_GRASP"/>
    <property type="match status" value="1"/>
</dbReference>
<feature type="domain" description="ATP-grasp" evidence="2">
    <location>
        <begin position="112"/>
        <end position="302"/>
    </location>
</feature>
<dbReference type="InterPro" id="IPR013815">
    <property type="entry name" value="ATP_grasp_subdomain_1"/>
</dbReference>
<keyword evidence="1" id="KW-0067">ATP-binding</keyword>
<dbReference type="EMBL" id="MGFK01000010">
    <property type="protein sequence ID" value="OGM04554.1"/>
    <property type="molecule type" value="Genomic_DNA"/>
</dbReference>